<accession>A0A645E1L6</accession>
<comment type="caution">
    <text evidence="1">The sequence shown here is derived from an EMBL/GenBank/DDBJ whole genome shotgun (WGS) entry which is preliminary data.</text>
</comment>
<dbReference type="EMBL" id="VSSQ01041809">
    <property type="protein sequence ID" value="MPM95288.1"/>
    <property type="molecule type" value="Genomic_DNA"/>
</dbReference>
<protein>
    <submittedName>
        <fullName evidence="1">Uncharacterized protein</fullName>
    </submittedName>
</protein>
<gene>
    <name evidence="1" type="ORF">SDC9_142442</name>
</gene>
<name>A0A645E1L6_9ZZZZ</name>
<dbReference type="PROSITE" id="PS51257">
    <property type="entry name" value="PROKAR_LIPOPROTEIN"/>
    <property type="match status" value="1"/>
</dbReference>
<evidence type="ECO:0000313" key="1">
    <source>
        <dbReference type="EMBL" id="MPM95288.1"/>
    </source>
</evidence>
<sequence>MRTLVVLCSLLALYGCNGAATLKQDYHRTEIEQYHKTSATYIPVRVSIYEFYTPVTPELKELVQQSGAKGSLRPVSPSLEDELSDLVAKGEVTLLQDISGVTTNNKALPFSVLNLKKKENVGDELSLVITPALSADAALMQMTVELSQTTNGKKNEYSHYSVNFRQLLKLKGGQKLCIAVPVNDKTNRLIIITQKI</sequence>
<dbReference type="AlphaFoldDB" id="A0A645E1L6"/>
<organism evidence="1">
    <name type="scientific">bioreactor metagenome</name>
    <dbReference type="NCBI Taxonomy" id="1076179"/>
    <lineage>
        <taxon>unclassified sequences</taxon>
        <taxon>metagenomes</taxon>
        <taxon>ecological metagenomes</taxon>
    </lineage>
</organism>
<proteinExistence type="predicted"/>
<reference evidence="1" key="1">
    <citation type="submission" date="2019-08" db="EMBL/GenBank/DDBJ databases">
        <authorList>
            <person name="Kucharzyk K."/>
            <person name="Murdoch R.W."/>
            <person name="Higgins S."/>
            <person name="Loffler F."/>
        </authorList>
    </citation>
    <scope>NUCLEOTIDE SEQUENCE</scope>
</reference>